<protein>
    <submittedName>
        <fullName evidence="1">Uncharacterized protein</fullName>
    </submittedName>
</protein>
<dbReference type="Proteomes" id="UP000014387">
    <property type="component" value="Unassembled WGS sequence"/>
</dbReference>
<gene>
    <name evidence="1" type="ORF">HMPREF9238_00552</name>
</gene>
<dbReference type="AlphaFoldDB" id="A0A9W5REB9"/>
<evidence type="ECO:0000313" key="2">
    <source>
        <dbReference type="Proteomes" id="UP000014387"/>
    </source>
</evidence>
<organism evidence="1 2">
    <name type="scientific">Gleimia europaea ACS-120-V-Col10b</name>
    <dbReference type="NCBI Taxonomy" id="883069"/>
    <lineage>
        <taxon>Bacteria</taxon>
        <taxon>Bacillati</taxon>
        <taxon>Actinomycetota</taxon>
        <taxon>Actinomycetes</taxon>
        <taxon>Actinomycetales</taxon>
        <taxon>Actinomycetaceae</taxon>
        <taxon>Gleimia</taxon>
    </lineage>
</organism>
<dbReference type="RefSeq" id="WP_016443909.1">
    <property type="nucleotide sequence ID" value="NZ_KE150266.1"/>
</dbReference>
<reference evidence="1 2" key="1">
    <citation type="submission" date="2013-05" db="EMBL/GenBank/DDBJ databases">
        <title>The Genome Sequence of Actinomyces europaeus ACS-120-V-COL10B.</title>
        <authorList>
            <consortium name="The Broad Institute Genomics Platform"/>
            <person name="Earl A."/>
            <person name="Ward D."/>
            <person name="Feldgarden M."/>
            <person name="Gevers D."/>
            <person name="Saerens B."/>
            <person name="Vaneechoutte M."/>
            <person name="Walker B."/>
            <person name="Young S."/>
            <person name="Zeng Q."/>
            <person name="Gargeya S."/>
            <person name="Fitzgerald M."/>
            <person name="Haas B."/>
            <person name="Abouelleil A."/>
            <person name="Allen A.W."/>
            <person name="Alvarado L."/>
            <person name="Arachchi H.M."/>
            <person name="Berlin A.M."/>
            <person name="Chapman S.B."/>
            <person name="Gainer-Dewar J."/>
            <person name="Goldberg J."/>
            <person name="Griggs A."/>
            <person name="Gujja S."/>
            <person name="Hansen M."/>
            <person name="Howarth C."/>
            <person name="Imamovic A."/>
            <person name="Ireland A."/>
            <person name="Larimer J."/>
            <person name="McCowan C."/>
            <person name="Murphy C."/>
            <person name="Pearson M."/>
            <person name="Poon T.W."/>
            <person name="Priest M."/>
            <person name="Roberts A."/>
            <person name="Saif S."/>
            <person name="Shea T."/>
            <person name="Sisk P."/>
            <person name="Sykes S."/>
            <person name="Wortman J."/>
            <person name="Nusbaum C."/>
            <person name="Birren B."/>
        </authorList>
    </citation>
    <scope>NUCLEOTIDE SEQUENCE [LARGE SCALE GENOMIC DNA]</scope>
    <source>
        <strain evidence="1 2">ACS-120-V-Col10b</strain>
    </source>
</reference>
<dbReference type="Pfam" id="PF21853">
    <property type="entry name" value="DUF6912"/>
    <property type="match status" value="1"/>
</dbReference>
<dbReference type="InterPro" id="IPR054206">
    <property type="entry name" value="DUF6912"/>
</dbReference>
<sequence length="134" mass="14965">MRCFLPLVASELCGDLPVRELVTPSTGATSAEEREWFEYEAAVAASLISLELVRDLEEPTQRRIVVALEGDPVWENVEAILVDGLEAEPLVRRACAARTQEEADEVVEELLDALLEWFDVSERVQLCQALNSHN</sequence>
<evidence type="ECO:0000313" key="1">
    <source>
        <dbReference type="EMBL" id="EPD30797.1"/>
    </source>
</evidence>
<proteinExistence type="predicted"/>
<comment type="caution">
    <text evidence="1">The sequence shown here is derived from an EMBL/GenBank/DDBJ whole genome shotgun (WGS) entry which is preliminary data.</text>
</comment>
<name>A0A9W5REB9_9ACTO</name>
<accession>A0A9W5REB9</accession>
<keyword evidence="2" id="KW-1185">Reference proteome</keyword>
<dbReference type="EMBL" id="AGWN01000001">
    <property type="protein sequence ID" value="EPD30797.1"/>
    <property type="molecule type" value="Genomic_DNA"/>
</dbReference>